<evidence type="ECO:0000313" key="1">
    <source>
        <dbReference type="EMBL" id="ORM72567.1"/>
    </source>
</evidence>
<dbReference type="SUPFAM" id="SSF54909">
    <property type="entry name" value="Dimeric alpha+beta barrel"/>
    <property type="match status" value="1"/>
</dbReference>
<gene>
    <name evidence="1" type="ORF">HA48_13645</name>
</gene>
<proteinExistence type="predicted"/>
<protein>
    <submittedName>
        <fullName evidence="1">Ethyl tert-butyl ether degradation protein EthD</fullName>
    </submittedName>
</protein>
<name>A0A1X1D7H0_9GAMM</name>
<comment type="caution">
    <text evidence="1">The sequence shown here is derived from an EMBL/GenBank/DDBJ whole genome shotgun (WGS) entry which is preliminary data.</text>
</comment>
<dbReference type="Gene3D" id="3.30.70.100">
    <property type="match status" value="1"/>
</dbReference>
<dbReference type="InterPro" id="IPR011008">
    <property type="entry name" value="Dimeric_a/b-barrel"/>
</dbReference>
<reference evidence="1 2" key="1">
    <citation type="journal article" date="2017" name="Antonie Van Leeuwenhoek">
        <title>Phylogenomic resolution of the bacterial genus Pantoea and its relationship with Erwinia and Tatumella.</title>
        <authorList>
            <person name="Palmer M."/>
            <person name="Steenkamp E.T."/>
            <person name="Coetzee M.P."/>
            <person name="Chan W.Y."/>
            <person name="van Zyl E."/>
            <person name="De Maayer P."/>
            <person name="Coutinho T.A."/>
            <person name="Blom J."/>
            <person name="Smits T.H."/>
            <person name="Duffy B."/>
            <person name="Venter S.N."/>
        </authorList>
    </citation>
    <scope>NUCLEOTIDE SEQUENCE [LARGE SCALE GENOMIC DNA]</scope>
    <source>
        <strain evidence="1 2">LMG 26277</strain>
    </source>
</reference>
<keyword evidence="2" id="KW-1185">Reference proteome</keyword>
<dbReference type="RefSeq" id="WP_128601835.1">
    <property type="nucleotide sequence ID" value="NZ_MLFS01000038.1"/>
</dbReference>
<dbReference type="InterPro" id="IPR009799">
    <property type="entry name" value="EthD_dom"/>
</dbReference>
<dbReference type="GO" id="GO:0016491">
    <property type="term" value="F:oxidoreductase activity"/>
    <property type="evidence" value="ECO:0007669"/>
    <property type="project" value="InterPro"/>
</dbReference>
<dbReference type="AlphaFoldDB" id="A0A1X1D7H0"/>
<dbReference type="OrthoDB" id="5343971at2"/>
<dbReference type="PANTHER" id="PTHR40260:SF2">
    <property type="entry name" value="BLR8190 PROTEIN"/>
    <property type="match status" value="1"/>
</dbReference>
<dbReference type="EMBL" id="MLFS01000038">
    <property type="protein sequence ID" value="ORM72567.1"/>
    <property type="molecule type" value="Genomic_DNA"/>
</dbReference>
<accession>A0A1X1D7H0</accession>
<sequence length="100" mass="11357">MHQMIVVCTGDENTRFDREYYANIHLPLALECWKSYGLVSAEAFYPVAQLSGWLSIGVYTFNTLQDITLALESNETARVMADVPFFTDATTVIRSHFVPF</sequence>
<dbReference type="PANTHER" id="PTHR40260">
    <property type="entry name" value="BLR8190 PROTEIN"/>
    <property type="match status" value="1"/>
</dbReference>
<organism evidence="1 2">
    <name type="scientific">Pantoea wallisii</name>
    <dbReference type="NCBI Taxonomy" id="1076551"/>
    <lineage>
        <taxon>Bacteria</taxon>
        <taxon>Pseudomonadati</taxon>
        <taxon>Pseudomonadota</taxon>
        <taxon>Gammaproteobacteria</taxon>
        <taxon>Enterobacterales</taxon>
        <taxon>Erwiniaceae</taxon>
        <taxon>Pantoea</taxon>
    </lineage>
</organism>
<evidence type="ECO:0000313" key="2">
    <source>
        <dbReference type="Proteomes" id="UP000193104"/>
    </source>
</evidence>
<dbReference type="STRING" id="1076551.HA48_13645"/>
<dbReference type="Proteomes" id="UP000193104">
    <property type="component" value="Unassembled WGS sequence"/>
</dbReference>
<dbReference type="NCBIfam" id="TIGR02118">
    <property type="entry name" value="EthD family reductase"/>
    <property type="match status" value="1"/>
</dbReference>